<dbReference type="SUPFAM" id="SSF55021">
    <property type="entry name" value="ACT-like"/>
    <property type="match status" value="1"/>
</dbReference>
<dbReference type="KEGG" id="ttf:THTE_3416"/>
<feature type="domain" description="ACT" evidence="8">
    <location>
        <begin position="760"/>
        <end position="830"/>
    </location>
</feature>
<dbReference type="EC" id="3.1.4.-" evidence="7"/>
<keyword evidence="5 7" id="KW-0460">Magnesium</keyword>
<evidence type="ECO:0000313" key="11">
    <source>
        <dbReference type="Proteomes" id="UP000215086"/>
    </source>
</evidence>
<keyword evidence="11" id="KW-1185">Reference proteome</keyword>
<dbReference type="EC" id="2.7.7.59" evidence="7"/>
<dbReference type="GO" id="GO:0008773">
    <property type="term" value="F:[protein-PII] uridylyltransferase activity"/>
    <property type="evidence" value="ECO:0007669"/>
    <property type="project" value="UniProtKB-UniRule"/>
</dbReference>
<dbReference type="AlphaFoldDB" id="A0A286RJ86"/>
<comment type="catalytic activity">
    <reaction evidence="7">
        <text>[protein-PII]-L-tyrosine + UTP = [protein-PII]-uridylyl-L-tyrosine + diphosphate</text>
        <dbReference type="Rhea" id="RHEA:13673"/>
        <dbReference type="Rhea" id="RHEA-COMP:12147"/>
        <dbReference type="Rhea" id="RHEA-COMP:12148"/>
        <dbReference type="ChEBI" id="CHEBI:33019"/>
        <dbReference type="ChEBI" id="CHEBI:46398"/>
        <dbReference type="ChEBI" id="CHEBI:46858"/>
        <dbReference type="ChEBI" id="CHEBI:90602"/>
        <dbReference type="EC" id="2.7.7.59"/>
    </reaction>
</comment>
<dbReference type="HAMAP" id="MF_00277">
    <property type="entry name" value="PII_uridylyl_transf"/>
    <property type="match status" value="1"/>
</dbReference>
<dbReference type="PIRSF" id="PIRSF006288">
    <property type="entry name" value="PII_uridyltransf"/>
    <property type="match status" value="1"/>
</dbReference>
<dbReference type="Pfam" id="PF01966">
    <property type="entry name" value="HD"/>
    <property type="match status" value="1"/>
</dbReference>
<evidence type="ECO:0000256" key="6">
    <source>
        <dbReference type="ARBA" id="ARBA00023268"/>
    </source>
</evidence>
<dbReference type="Pfam" id="PF08335">
    <property type="entry name" value="GlnD_UR_UTase"/>
    <property type="match status" value="1"/>
</dbReference>
<comment type="similarity">
    <text evidence="7">Belongs to the GlnD family.</text>
</comment>
<gene>
    <name evidence="7" type="primary">glnD</name>
    <name evidence="10" type="ORF">THTE_3416</name>
</gene>
<dbReference type="InterPro" id="IPR002912">
    <property type="entry name" value="ACT_dom"/>
</dbReference>
<dbReference type="PROSITE" id="PS51671">
    <property type="entry name" value="ACT"/>
    <property type="match status" value="1"/>
</dbReference>
<protein>
    <recommendedName>
        <fullName evidence="7">Bifunctional uridylyltransferase/uridylyl-removing enzyme</fullName>
        <shortName evidence="7">UTase/UR</shortName>
    </recommendedName>
    <alternativeName>
        <fullName evidence="7">Bifunctional [protein-PII] modification enzyme</fullName>
    </alternativeName>
    <alternativeName>
        <fullName evidence="7">Bifunctional nitrogen sensor protein</fullName>
    </alternativeName>
    <domain>
        <recommendedName>
            <fullName evidence="7">[Protein-PII] uridylyltransferase</fullName>
            <shortName evidence="7">PII uridylyltransferase</shortName>
            <shortName evidence="7">UTase</shortName>
            <ecNumber evidence="7">2.7.7.59</ecNumber>
        </recommendedName>
    </domain>
    <domain>
        <recommendedName>
            <fullName evidence="7">[Protein-PII]-UMP uridylyl-removing enzyme</fullName>
            <shortName evidence="7">UR</shortName>
            <ecNumber evidence="7">3.1.4.-</ecNumber>
        </recommendedName>
    </domain>
</protein>
<evidence type="ECO:0000313" key="10">
    <source>
        <dbReference type="EMBL" id="ASV76018.1"/>
    </source>
</evidence>
<reference evidence="10 11" key="1">
    <citation type="journal article" name="Front. Microbiol.">
        <title>Sugar Metabolism of the First Thermophilic Planctomycete Thermogutta terrifontis: Comparative Genomic and Transcriptomic Approaches.</title>
        <authorList>
            <person name="Elcheninov A.G."/>
            <person name="Menzel P."/>
            <person name="Gudbergsdottir S.R."/>
            <person name="Slesarev A.I."/>
            <person name="Kadnikov V.V."/>
            <person name="Krogh A."/>
            <person name="Bonch-Osmolovskaya E.A."/>
            <person name="Peng X."/>
            <person name="Kublanov I.V."/>
        </authorList>
    </citation>
    <scope>NUCLEOTIDE SEQUENCE [LARGE SCALE GENOMIC DNA]</scope>
    <source>
        <strain evidence="10 11">R1</strain>
    </source>
</reference>
<dbReference type="PROSITE" id="PS51831">
    <property type="entry name" value="HD"/>
    <property type="match status" value="1"/>
</dbReference>
<dbReference type="InterPro" id="IPR006674">
    <property type="entry name" value="HD_domain"/>
</dbReference>
<dbReference type="CDD" id="cd04899">
    <property type="entry name" value="ACT_ACR-UUR-like_2"/>
    <property type="match status" value="1"/>
</dbReference>
<feature type="domain" description="HD" evidence="9">
    <location>
        <begin position="412"/>
        <end position="523"/>
    </location>
</feature>
<dbReference type="PANTHER" id="PTHR47320">
    <property type="entry name" value="BIFUNCTIONAL URIDYLYLTRANSFERASE/URIDYLYL-REMOVING ENZYME"/>
    <property type="match status" value="1"/>
</dbReference>
<evidence type="ECO:0000256" key="1">
    <source>
        <dbReference type="ARBA" id="ARBA00022679"/>
    </source>
</evidence>
<comment type="caution">
    <text evidence="7">Lacks conserved residue(s) required for the propagation of feature annotation.</text>
</comment>
<dbReference type="SUPFAM" id="SSF109604">
    <property type="entry name" value="HD-domain/PDEase-like"/>
    <property type="match status" value="1"/>
</dbReference>
<organism evidence="10 11">
    <name type="scientific">Thermogutta terrifontis</name>
    <dbReference type="NCBI Taxonomy" id="1331910"/>
    <lineage>
        <taxon>Bacteria</taxon>
        <taxon>Pseudomonadati</taxon>
        <taxon>Planctomycetota</taxon>
        <taxon>Planctomycetia</taxon>
        <taxon>Pirellulales</taxon>
        <taxon>Thermoguttaceae</taxon>
        <taxon>Thermogutta</taxon>
    </lineage>
</organism>
<comment type="catalytic activity">
    <reaction evidence="7">
        <text>[protein-PII]-uridylyl-L-tyrosine + H2O = [protein-PII]-L-tyrosine + UMP + H(+)</text>
        <dbReference type="Rhea" id="RHEA:48600"/>
        <dbReference type="Rhea" id="RHEA-COMP:12147"/>
        <dbReference type="Rhea" id="RHEA-COMP:12148"/>
        <dbReference type="ChEBI" id="CHEBI:15377"/>
        <dbReference type="ChEBI" id="CHEBI:15378"/>
        <dbReference type="ChEBI" id="CHEBI:46858"/>
        <dbReference type="ChEBI" id="CHEBI:57865"/>
        <dbReference type="ChEBI" id="CHEBI:90602"/>
    </reaction>
</comment>
<accession>A0A286RJ86</accession>
<comment type="function">
    <text evidence="7">Modifies, by uridylylation and deuridylylation, the PII regulatory proteins (GlnB and homologs), in response to the nitrogen status of the cell that GlnD senses through the glutamine level. Under low glutamine levels, catalyzes the conversion of the PII proteins and UTP to PII-UMP and PPi, while under higher glutamine levels, GlnD hydrolyzes PII-UMP to PII and UMP (deuridylylation). Thus, controls uridylylation state and activity of the PII proteins, and plays an important role in the regulation of nitrogen metabolism.</text>
</comment>
<comment type="activity regulation">
    <text evidence="7">Uridylyltransferase (UTase) activity is inhibited by glutamine, while glutamine activates uridylyl-removing (UR) activity.</text>
</comment>
<keyword evidence="3" id="KW-0677">Repeat</keyword>
<dbReference type="SUPFAM" id="SSF81301">
    <property type="entry name" value="Nucleotidyltransferase"/>
    <property type="match status" value="1"/>
</dbReference>
<evidence type="ECO:0000256" key="4">
    <source>
        <dbReference type="ARBA" id="ARBA00022801"/>
    </source>
</evidence>
<sequence length="830" mass="94493">MSVGRRLAALWESVVTRMWAHEWEVAGADEKSTGGYALLALGGFGRSIVAPYSDIDLLLFTPGRASPVLRTVSAGFYRDVFDLGWQVGFSAHTSRTVTRHILKDPQFLTAVLQARLLCGDLDVFRHFHQLLERTVRRYGDQLLKDVVRARDVERERYGQTVYILQPNVKRSPGGLRDLQLVHWVQRFGELGVELSEVATLDSEDAAALSEAEDFLWAVRQWLHWRAGRAHDALTRSDQWQLATTWGYSGEHNLLPAEVFMRDYFRKTEHVFAVAQRFSECARSSQRRRNFLVTWSQNGYLVERGESLVITAAGQEALARGWEVLLELLETSQRVNRPLDWTVWDTIRRHVCALSSPIPPEIFRRFAGLFESPHQLAHVLRGLHKVRLLERFIPAFEHTRGLLQFNQYHHYTVDEHSLRAVEAATALADTSGLLGDTYRRIAQKKILHLALLLHDLGKGLGSDHCETGRAIAREVGERLALSDEEQNVLEYLVGSHLRMNHLSLRRDISDEQLVVQFATEVGSPEILQMLYVLTAADLMAVSPDNWTAWKADLLAELFQRTARYISDSGDIILRENDLEDRRRAVACALGEDARKPFFSRQLAELPGGLLLAEDVTSVVSDLRWLASLGDTPVDIRVQYRPDSDTLLWNIATRENVARGVFHRLTGALSSQGLEILAAQIYTLADGWILDKYVVRDPNYQGEPPPERIDEINEVIRQSLTQPEFQPVFVRRWEVGRQALAGVPPARVRVEFDNHSHSEFTIIEIFANDRPGLLYEVSRFLYQEKCFIWRAKIGTFLDQVVDVFYVTDQEGQKIVSSEKLGHMRSGLLAVIQ</sequence>
<dbReference type="CDD" id="cd04900">
    <property type="entry name" value="ACT_UUR-like_1"/>
    <property type="match status" value="1"/>
</dbReference>
<dbReference type="RefSeq" id="WP_095415897.1">
    <property type="nucleotide sequence ID" value="NZ_CP018477.1"/>
</dbReference>
<evidence type="ECO:0000256" key="2">
    <source>
        <dbReference type="ARBA" id="ARBA00022695"/>
    </source>
</evidence>
<proteinExistence type="inferred from homology"/>
<dbReference type="OrthoDB" id="9758038at2"/>
<dbReference type="GO" id="GO:0006808">
    <property type="term" value="P:regulation of nitrogen utilization"/>
    <property type="evidence" value="ECO:0007669"/>
    <property type="project" value="UniProtKB-UniRule"/>
</dbReference>
<dbReference type="Gene3D" id="1.10.3090.10">
    <property type="entry name" value="cca-adding enzyme, domain 2"/>
    <property type="match status" value="1"/>
</dbReference>
<dbReference type="EMBL" id="CP018477">
    <property type="protein sequence ID" value="ASV76018.1"/>
    <property type="molecule type" value="Genomic_DNA"/>
</dbReference>
<evidence type="ECO:0000259" key="8">
    <source>
        <dbReference type="PROSITE" id="PS51671"/>
    </source>
</evidence>
<dbReference type="SUPFAM" id="SSF81593">
    <property type="entry name" value="Nucleotidyltransferase substrate binding subunit/domain"/>
    <property type="match status" value="1"/>
</dbReference>
<keyword evidence="2 7" id="KW-0548">Nucleotidyltransferase</keyword>
<evidence type="ECO:0000256" key="7">
    <source>
        <dbReference type="HAMAP-Rule" id="MF_00277"/>
    </source>
</evidence>
<dbReference type="PANTHER" id="PTHR47320:SF1">
    <property type="entry name" value="BIFUNCTIONAL URIDYLYLTRANSFERASE_URIDYLYL-REMOVING ENZYME"/>
    <property type="match status" value="1"/>
</dbReference>
<dbReference type="GO" id="GO:0008081">
    <property type="term" value="F:phosphoric diester hydrolase activity"/>
    <property type="evidence" value="ECO:0007669"/>
    <property type="project" value="UniProtKB-UniRule"/>
</dbReference>
<comment type="cofactor">
    <cofactor evidence="7">
        <name>Mg(2+)</name>
        <dbReference type="ChEBI" id="CHEBI:18420"/>
    </cofactor>
</comment>
<keyword evidence="4 7" id="KW-0378">Hydrolase</keyword>
<comment type="domain">
    <text evidence="7">Has four distinct domains: an N-terminal nucleotidyltransferase (NT) domain responsible for UTase activity, a central HD domain that encodes UR activity, and two C-terminal ACT domains that seem to have a role in glutamine sensing.</text>
</comment>
<dbReference type="InterPro" id="IPR003607">
    <property type="entry name" value="HD/PDEase_dom"/>
</dbReference>
<evidence type="ECO:0000259" key="9">
    <source>
        <dbReference type="PROSITE" id="PS51831"/>
    </source>
</evidence>
<name>A0A286RJ86_9BACT</name>
<dbReference type="InterPro" id="IPR043519">
    <property type="entry name" value="NT_sf"/>
</dbReference>
<feature type="region of interest" description="Uridylyltransferase" evidence="7">
    <location>
        <begin position="1"/>
        <end position="295"/>
    </location>
</feature>
<evidence type="ECO:0000256" key="5">
    <source>
        <dbReference type="ARBA" id="ARBA00022842"/>
    </source>
</evidence>
<dbReference type="InterPro" id="IPR010043">
    <property type="entry name" value="UTase/UR"/>
</dbReference>
<dbReference type="SMART" id="SM00471">
    <property type="entry name" value="HDc"/>
    <property type="match status" value="1"/>
</dbReference>
<dbReference type="InterPro" id="IPR045865">
    <property type="entry name" value="ACT-like_dom_sf"/>
</dbReference>
<dbReference type="InterPro" id="IPR013546">
    <property type="entry name" value="PII_UdlTrfase/GS_AdlTrfase"/>
</dbReference>
<dbReference type="Proteomes" id="UP000215086">
    <property type="component" value="Chromosome"/>
</dbReference>
<evidence type="ECO:0000256" key="3">
    <source>
        <dbReference type="ARBA" id="ARBA00022737"/>
    </source>
</evidence>
<keyword evidence="6 7" id="KW-0511">Multifunctional enzyme</keyword>
<keyword evidence="1 7" id="KW-0808">Transferase</keyword>